<name>A0A6N6MS41_9FLAO</name>
<dbReference type="Pfam" id="PF13573">
    <property type="entry name" value="SprB"/>
    <property type="match status" value="1"/>
</dbReference>
<evidence type="ECO:0000313" key="3">
    <source>
        <dbReference type="Proteomes" id="UP000441333"/>
    </source>
</evidence>
<feature type="transmembrane region" description="Helical" evidence="1">
    <location>
        <begin position="12"/>
        <end position="31"/>
    </location>
</feature>
<dbReference type="InterPro" id="IPR013783">
    <property type="entry name" value="Ig-like_fold"/>
</dbReference>
<evidence type="ECO:0008006" key="4">
    <source>
        <dbReference type="Google" id="ProtNLM"/>
    </source>
</evidence>
<accession>A0A6N6MS41</accession>
<dbReference type="AlphaFoldDB" id="A0A6N6MS41"/>
<comment type="caution">
    <text evidence="2">The sequence shown here is derived from an EMBL/GenBank/DDBJ whole genome shotgun (WGS) entry which is preliminary data.</text>
</comment>
<keyword evidence="1" id="KW-1133">Transmembrane helix</keyword>
<keyword evidence="1" id="KW-0472">Membrane</keyword>
<evidence type="ECO:0000256" key="1">
    <source>
        <dbReference type="SAM" id="Phobius"/>
    </source>
</evidence>
<keyword evidence="1" id="KW-0812">Transmembrane</keyword>
<dbReference type="RefSeq" id="WP_225312479.1">
    <property type="nucleotide sequence ID" value="NZ_WAAT01000004.1"/>
</dbReference>
<organism evidence="2 3">
    <name type="scientific">Pseudotamlana haliotis</name>
    <dbReference type="NCBI Taxonomy" id="2614804"/>
    <lineage>
        <taxon>Bacteria</taxon>
        <taxon>Pseudomonadati</taxon>
        <taxon>Bacteroidota</taxon>
        <taxon>Flavobacteriia</taxon>
        <taxon>Flavobacteriales</taxon>
        <taxon>Flavobacteriaceae</taxon>
        <taxon>Pseudotamlana</taxon>
    </lineage>
</organism>
<proteinExistence type="predicted"/>
<dbReference type="EMBL" id="WAAT01000004">
    <property type="protein sequence ID" value="KAB1071427.1"/>
    <property type="molecule type" value="Genomic_DNA"/>
</dbReference>
<dbReference type="InterPro" id="IPR025667">
    <property type="entry name" value="SprB_repeat"/>
</dbReference>
<evidence type="ECO:0000313" key="2">
    <source>
        <dbReference type="EMBL" id="KAB1071427.1"/>
    </source>
</evidence>
<gene>
    <name evidence="2" type="ORF">F6U93_00485</name>
</gene>
<dbReference type="Gene3D" id="2.60.40.10">
    <property type="entry name" value="Immunoglobulins"/>
    <property type="match status" value="1"/>
</dbReference>
<reference evidence="2 3" key="1">
    <citation type="submission" date="2019-09" db="EMBL/GenBank/DDBJ databases">
        <authorList>
            <person name="Cao W.R."/>
        </authorList>
    </citation>
    <scope>NUCLEOTIDE SEQUENCE [LARGE SCALE GENOMIC DNA]</scope>
    <source>
        <strain evidence="2 3">B1N29</strain>
    </source>
</reference>
<keyword evidence="3" id="KW-1185">Reference proteome</keyword>
<feature type="non-terminal residue" evidence="2">
    <location>
        <position position="761"/>
    </location>
</feature>
<dbReference type="Proteomes" id="UP000441333">
    <property type="component" value="Unassembled WGS sequence"/>
</dbReference>
<sequence>MRNNYNCISVNILKNALILAFFVISPIFIYGQTNANSIKTGVTFSWADPQSAPKDPAVLDYITINGTQYNTFVVPTSYELSRLGEEGDTANKIYNGDIEIEGTSASSSWNLNALNAFKDQNLNHYFTSDKNGKDICNDYGLIVEVNDNPPLNYPYSAPPQVQAISYDPAIPANEDGVLMVTERNANNCFHIAIYGTPKGGGSEGLLGQTFITANNSAIYGPQGGAVPNTGTDYWLSERVNVNNGTIGIALFYLSDIVPLGSNITKIQFRGATTDHGDGKFLLLQKYAVDQQLIECLGSSYQGDLTVLNNAPAKTKYRVTNQPSVGNLSLNADGTYTYTPPNANFMGDVEFEYELELAAPNNHVRETGSVKLSYVARPPAPTYNVTCNNPNDFTVEITSPIGTDPAEYEYSFDGGTTYQSTTTFMSLIEGSYTINVRSTFTNCDLGTSTATLDLFDLKIDGNSSEDACSPTPSGKIDLTVTGGLPNYTYSWTGPNSFTATTKDLTNLEPGNYTVTVTDAKGCSTDKSFVINTSSDTTPPSGTTPPGTTNINACPAETQIDAIVTTASDITDIETAYSDNCGTVTTTFVNQTLTGDQCAWSLERTYTISDGISSNNFNITITHSGSDQTPATGNTPSGTTNINACPAEANIDALVTTAADISAIETAYSDNCGTVTATFVSQTLTGDQCAWSLERTYTISDGCSTNDFDITITHSGSDLEAATGNTPSGTTNINACPIEADIDTLVTTASDISAIENTYSDNC</sequence>
<protein>
    <recommendedName>
        <fullName evidence="4">SprB repeat-containing protein</fullName>
    </recommendedName>
</protein>